<dbReference type="RefSeq" id="WP_085497648.1">
    <property type="nucleotide sequence ID" value="NZ_FXAZ01000007.1"/>
</dbReference>
<dbReference type="PANTHER" id="PTHR43685">
    <property type="entry name" value="GLYCOSYLTRANSFERASE"/>
    <property type="match status" value="1"/>
</dbReference>
<dbReference type="PANTHER" id="PTHR43685:SF2">
    <property type="entry name" value="GLYCOSYLTRANSFERASE 2-LIKE DOMAIN-CONTAINING PROTEIN"/>
    <property type="match status" value="1"/>
</dbReference>
<evidence type="ECO:0000259" key="1">
    <source>
        <dbReference type="Pfam" id="PF00535"/>
    </source>
</evidence>
<keyword evidence="3" id="KW-1185">Reference proteome</keyword>
<protein>
    <submittedName>
        <fullName evidence="2">Glycosyl transferase family 2</fullName>
    </submittedName>
</protein>
<dbReference type="Proteomes" id="UP000193834">
    <property type="component" value="Unassembled WGS sequence"/>
</dbReference>
<accession>A0A1X7LTK7</accession>
<proteinExistence type="predicted"/>
<dbReference type="InterPro" id="IPR001173">
    <property type="entry name" value="Glyco_trans_2-like"/>
</dbReference>
<dbReference type="AlphaFoldDB" id="A0A1X7LTK7"/>
<reference evidence="2 3" key="1">
    <citation type="submission" date="2017-04" db="EMBL/GenBank/DDBJ databases">
        <authorList>
            <person name="Afonso C.L."/>
            <person name="Miller P.J."/>
            <person name="Scott M.A."/>
            <person name="Spackman E."/>
            <person name="Goraichik I."/>
            <person name="Dimitrov K.M."/>
            <person name="Suarez D.L."/>
            <person name="Swayne D.E."/>
        </authorList>
    </citation>
    <scope>NUCLEOTIDE SEQUENCE [LARGE SCALE GENOMIC DNA]</scope>
    <source>
        <strain evidence="2 3">11</strain>
    </source>
</reference>
<dbReference type="OrthoDB" id="9785185at2"/>
<dbReference type="SUPFAM" id="SSF53448">
    <property type="entry name" value="Nucleotide-diphospho-sugar transferases"/>
    <property type="match status" value="1"/>
</dbReference>
<dbReference type="Pfam" id="PF00535">
    <property type="entry name" value="Glycos_transf_2"/>
    <property type="match status" value="1"/>
</dbReference>
<name>A0A1X7LTK7_9BACL</name>
<organism evidence="2 3">
    <name type="scientific">Paenibacillus aquistagni</name>
    <dbReference type="NCBI Taxonomy" id="1852522"/>
    <lineage>
        <taxon>Bacteria</taxon>
        <taxon>Bacillati</taxon>
        <taxon>Bacillota</taxon>
        <taxon>Bacilli</taxon>
        <taxon>Bacillales</taxon>
        <taxon>Paenibacillaceae</taxon>
        <taxon>Paenibacillus</taxon>
    </lineage>
</organism>
<keyword evidence="2" id="KW-0808">Transferase</keyword>
<dbReference type="EMBL" id="FXAZ01000007">
    <property type="protein sequence ID" value="SMG56653.1"/>
    <property type="molecule type" value="Genomic_DNA"/>
</dbReference>
<dbReference type="STRING" id="1852522.SAMN06295960_4193"/>
<feature type="domain" description="Glycosyltransferase 2-like" evidence="1">
    <location>
        <begin position="6"/>
        <end position="157"/>
    </location>
</feature>
<gene>
    <name evidence="2" type="ORF">SAMN06295960_4193</name>
</gene>
<dbReference type="InterPro" id="IPR029044">
    <property type="entry name" value="Nucleotide-diphossugar_trans"/>
</dbReference>
<dbReference type="Gene3D" id="3.90.550.10">
    <property type="entry name" value="Spore Coat Polysaccharide Biosynthesis Protein SpsA, Chain A"/>
    <property type="match status" value="1"/>
</dbReference>
<dbReference type="GO" id="GO:0016740">
    <property type="term" value="F:transferase activity"/>
    <property type="evidence" value="ECO:0007669"/>
    <property type="project" value="UniProtKB-KW"/>
</dbReference>
<dbReference type="InterPro" id="IPR050834">
    <property type="entry name" value="Glycosyltransf_2"/>
</dbReference>
<evidence type="ECO:0000313" key="2">
    <source>
        <dbReference type="EMBL" id="SMG56653.1"/>
    </source>
</evidence>
<sequence length="239" mass="27722">MKPLVTIVIPFYNDPYVPEAIESALGQTYSPIEVIVVDDGSSQHADRIQPYRSRIHYLGKSNGGTASALNHGLRCASGKYIAWLSSDDKFYPTKVSEQVAYMEQYQAMISFTDFDYMNTFSQVTKANAAQRYLNVFEFYNAFFTYNPINGCTVMFRQDLIKRIGMFNEQLPYTHDLDLWFRTILAGTDIHFIPLSLTAYRWHEGMGTLRHQPAVEHEMRSVIQHYHDRLAQFIQQLIHR</sequence>
<evidence type="ECO:0000313" key="3">
    <source>
        <dbReference type="Proteomes" id="UP000193834"/>
    </source>
</evidence>